<dbReference type="SMART" id="SM00228">
    <property type="entry name" value="PDZ"/>
    <property type="match status" value="2"/>
</dbReference>
<dbReference type="InterPro" id="IPR041489">
    <property type="entry name" value="PDZ_6"/>
</dbReference>
<dbReference type="Pfam" id="PF17820">
    <property type="entry name" value="PDZ_6"/>
    <property type="match status" value="1"/>
</dbReference>
<keyword evidence="8" id="KW-1185">Reference proteome</keyword>
<keyword evidence="4 5" id="KW-0472">Membrane</keyword>
<comment type="subcellular location">
    <subcellularLocation>
        <location evidence="1">Endomembrane system</location>
        <topology evidence="1">Multi-pass membrane protein</topology>
    </subcellularLocation>
</comment>
<evidence type="ECO:0000256" key="4">
    <source>
        <dbReference type="ARBA" id="ARBA00023136"/>
    </source>
</evidence>
<protein>
    <submittedName>
        <fullName evidence="7">Peptidase M50 family protein</fullName>
    </submittedName>
</protein>
<evidence type="ECO:0000256" key="3">
    <source>
        <dbReference type="ARBA" id="ARBA00022989"/>
    </source>
</evidence>
<dbReference type="RefSeq" id="WP_257000060.1">
    <property type="nucleotide sequence ID" value="NZ_FZMP01000196.1"/>
</dbReference>
<evidence type="ECO:0000313" key="8">
    <source>
        <dbReference type="Proteomes" id="UP000218615"/>
    </source>
</evidence>
<keyword evidence="3 5" id="KW-1133">Transmembrane helix</keyword>
<evidence type="ECO:0000256" key="5">
    <source>
        <dbReference type="SAM" id="Phobius"/>
    </source>
</evidence>
<dbReference type="PANTHER" id="PTHR13325:SF3">
    <property type="entry name" value="MEMBRANE-BOUND TRANSCRIPTION FACTOR SITE-2 PROTEASE"/>
    <property type="match status" value="1"/>
</dbReference>
<feature type="transmembrane region" description="Helical" evidence="5">
    <location>
        <begin position="202"/>
        <end position="225"/>
    </location>
</feature>
<dbReference type="InterPro" id="IPR036034">
    <property type="entry name" value="PDZ_sf"/>
</dbReference>
<dbReference type="InterPro" id="IPR001193">
    <property type="entry name" value="MBTPS2"/>
</dbReference>
<feature type="transmembrane region" description="Helical" evidence="5">
    <location>
        <begin position="123"/>
        <end position="143"/>
    </location>
</feature>
<keyword evidence="2 5" id="KW-0812">Transmembrane</keyword>
<dbReference type="SUPFAM" id="SSF50156">
    <property type="entry name" value="PDZ domain-like"/>
    <property type="match status" value="2"/>
</dbReference>
<feature type="transmembrane region" description="Helical" evidence="5">
    <location>
        <begin position="478"/>
        <end position="498"/>
    </location>
</feature>
<sequence>MNYYNLLLLFLLYWLFVMFLDRRGILSKYNITAYGPILMVRTQKGQRLLDKLAVHKSFWRIFANIGLPAMLIGMLVMFLLILFVDFALIRSFQTQTIPPPTRINEPRNFFLIPGINEYIPFEWGVIALIVTLIVHEFSHAILCKVEGIRVKSMGILLAVIPIGGFAEPDEDQLLGKKEEKNEKEPEPAPPKKVATRGERVRVLTAGVMANFATAFVAFILFFSLLGSISPVGEVMVTSVIPGHPADAAGVKPNMIITQLNDKQVNSAEEFMIYMNTLQPGSKITLNVIENRERKVIDLVTTSDNSTYQGIKVYDVVPGSPAEAAGIKPDMVLVRVNNTEIRGLDDFVSFMNSTEPGQKIDVYVLSNNSANASTEVFKNIELTSYPYDKNAKKGFLGISYAPDTGAVSYSSGIGVGQFQAKSFLNMLESIPSLLNRVEGWVYLFSLPIYGFTGNGFPGFSGLMTYFYEPVGWAAPFGNGIFWVLNILMWVGWMNFYVGLFNCLPAVPLDGGHVFRDVMTSSLSRIIGNGEKAEKITNAVVILFAVLILMSLVFVAFAPYAAHGF</sequence>
<dbReference type="EMBL" id="FZMP01000196">
    <property type="protein sequence ID" value="SNQ61772.1"/>
    <property type="molecule type" value="Genomic_DNA"/>
</dbReference>
<feature type="domain" description="PDZ" evidence="6">
    <location>
        <begin position="218"/>
        <end position="291"/>
    </location>
</feature>
<dbReference type="CDD" id="cd06159">
    <property type="entry name" value="S2P-M50_PDZ_Arch"/>
    <property type="match status" value="1"/>
</dbReference>
<feature type="transmembrane region" description="Helical" evidence="5">
    <location>
        <begin position="537"/>
        <end position="560"/>
    </location>
</feature>
<dbReference type="PRINTS" id="PR01000">
    <property type="entry name" value="SREBPS2PTASE"/>
</dbReference>
<dbReference type="GO" id="GO:0005737">
    <property type="term" value="C:cytoplasm"/>
    <property type="evidence" value="ECO:0007669"/>
    <property type="project" value="TreeGrafter"/>
</dbReference>
<dbReference type="GO" id="GO:0012505">
    <property type="term" value="C:endomembrane system"/>
    <property type="evidence" value="ECO:0007669"/>
    <property type="project" value="UniProtKB-SubCell"/>
</dbReference>
<dbReference type="GO" id="GO:0004222">
    <property type="term" value="F:metalloendopeptidase activity"/>
    <property type="evidence" value="ECO:0007669"/>
    <property type="project" value="InterPro"/>
</dbReference>
<reference evidence="8" key="1">
    <citation type="submission" date="2017-06" db="EMBL/GenBank/DDBJ databases">
        <authorList>
            <person name="Cremers G."/>
        </authorList>
    </citation>
    <scope>NUCLEOTIDE SEQUENCE [LARGE SCALE GENOMIC DNA]</scope>
</reference>
<feature type="transmembrane region" description="Helical" evidence="5">
    <location>
        <begin position="439"/>
        <end position="466"/>
    </location>
</feature>
<feature type="domain" description="PDZ" evidence="6">
    <location>
        <begin position="294"/>
        <end position="367"/>
    </location>
</feature>
<dbReference type="GO" id="GO:0031293">
    <property type="term" value="P:membrane protein intracellular domain proteolysis"/>
    <property type="evidence" value="ECO:0007669"/>
    <property type="project" value="TreeGrafter"/>
</dbReference>
<organism evidence="7 8">
    <name type="scientific">Candidatus Methanoperedens nitratireducens</name>
    <dbReference type="NCBI Taxonomy" id="1392998"/>
    <lineage>
        <taxon>Archaea</taxon>
        <taxon>Methanobacteriati</taxon>
        <taxon>Methanobacteriota</taxon>
        <taxon>Stenosarchaea group</taxon>
        <taxon>Methanomicrobia</taxon>
        <taxon>Methanosarcinales</taxon>
        <taxon>ANME-2 cluster</taxon>
        <taxon>Candidatus Methanoperedentaceae</taxon>
        <taxon>Candidatus Methanoperedens</taxon>
    </lineage>
</organism>
<accession>A0A284VR79</accession>
<dbReference type="Pfam" id="PF02163">
    <property type="entry name" value="Peptidase_M50"/>
    <property type="match status" value="1"/>
</dbReference>
<dbReference type="InterPro" id="IPR001478">
    <property type="entry name" value="PDZ"/>
</dbReference>
<feature type="transmembrane region" description="Helical" evidence="5">
    <location>
        <begin position="6"/>
        <end position="21"/>
    </location>
</feature>
<dbReference type="PANTHER" id="PTHR13325">
    <property type="entry name" value="PROTEASE M50 MEMBRANE-BOUND TRANSCRIPTION FACTOR SITE 2 PROTEASE"/>
    <property type="match status" value="1"/>
</dbReference>
<gene>
    <name evidence="7" type="ORF">MNV_50031</name>
</gene>
<dbReference type="Proteomes" id="UP000218615">
    <property type="component" value="Unassembled WGS sequence"/>
</dbReference>
<evidence type="ECO:0000313" key="7">
    <source>
        <dbReference type="EMBL" id="SNQ61772.1"/>
    </source>
</evidence>
<evidence type="ECO:0000256" key="2">
    <source>
        <dbReference type="ARBA" id="ARBA00022692"/>
    </source>
</evidence>
<evidence type="ECO:0000256" key="1">
    <source>
        <dbReference type="ARBA" id="ARBA00004127"/>
    </source>
</evidence>
<evidence type="ECO:0000259" key="6">
    <source>
        <dbReference type="SMART" id="SM00228"/>
    </source>
</evidence>
<feature type="transmembrane region" description="Helical" evidence="5">
    <location>
        <begin position="61"/>
        <end position="84"/>
    </location>
</feature>
<proteinExistence type="predicted"/>
<dbReference type="AlphaFoldDB" id="A0A284VR79"/>
<dbReference type="GO" id="GO:0016020">
    <property type="term" value="C:membrane"/>
    <property type="evidence" value="ECO:0007669"/>
    <property type="project" value="InterPro"/>
</dbReference>
<dbReference type="InterPro" id="IPR008915">
    <property type="entry name" value="Peptidase_M50"/>
</dbReference>
<dbReference type="Gene3D" id="2.30.42.10">
    <property type="match status" value="2"/>
</dbReference>
<name>A0A284VR79_9EURY</name>